<feature type="region of interest" description="Disordered" evidence="1">
    <location>
        <begin position="210"/>
        <end position="252"/>
    </location>
</feature>
<sequence length="418" mass="46635">MVLIDLSFLLILSQVFAVIAGEYEQITKLRAFLCKDLAKASNYRKREEWRKLGTFTEKVPKNLLDSLAEWQFQYLSIERLFKFCIALKEGKHRNIDNHLLGQISLKPKFIDGKSGKELTIEEAMRQIVTAHKLIFGGKTKKIIQKCIEYCKIKRQLPQMRFANRENCFKLISWAFVLETANEYQMEKSALSELESVKQYLLLLADGKNPQLNIRKPPQKPMQKEKDVSNRFHGKTSVRNRHSSSRSEANKDQRRDDFYDDLEFQLMMQSYYNRQNSECHDNGDKNAAGRALQFSPSSSSSSSSFKFDDNTNGCFWISFDCGSLIDNCFNGIGKCFQGVGDCVGTCCTGLGDCVGTCCTGLGDCVGTCFTGLGDCVGTCCTGLGDCVGTCCTGLGDCVGGCCKCVGEICKECDCGGFSP</sequence>
<keyword evidence="2" id="KW-0732">Signal</keyword>
<feature type="chain" id="PRO_5044798255" evidence="2">
    <location>
        <begin position="18"/>
        <end position="418"/>
    </location>
</feature>
<dbReference type="EMBL" id="JBICBT010000974">
    <property type="protein sequence ID" value="KAL3089754.1"/>
    <property type="molecule type" value="Genomic_DNA"/>
</dbReference>
<protein>
    <submittedName>
        <fullName evidence="3">Uncharacterized protein</fullName>
    </submittedName>
</protein>
<organism evidence="3 4">
    <name type="scientific">Heterodera trifolii</name>
    <dbReference type="NCBI Taxonomy" id="157864"/>
    <lineage>
        <taxon>Eukaryota</taxon>
        <taxon>Metazoa</taxon>
        <taxon>Ecdysozoa</taxon>
        <taxon>Nematoda</taxon>
        <taxon>Chromadorea</taxon>
        <taxon>Rhabditida</taxon>
        <taxon>Tylenchina</taxon>
        <taxon>Tylenchomorpha</taxon>
        <taxon>Tylenchoidea</taxon>
        <taxon>Heteroderidae</taxon>
        <taxon>Heteroderinae</taxon>
        <taxon>Heterodera</taxon>
    </lineage>
</organism>
<dbReference type="Proteomes" id="UP001620626">
    <property type="component" value="Unassembled WGS sequence"/>
</dbReference>
<reference evidence="3 4" key="1">
    <citation type="submission" date="2024-10" db="EMBL/GenBank/DDBJ databases">
        <authorList>
            <person name="Kim D."/>
        </authorList>
    </citation>
    <scope>NUCLEOTIDE SEQUENCE [LARGE SCALE GENOMIC DNA]</scope>
    <source>
        <strain evidence="3">BH-2024</strain>
    </source>
</reference>
<evidence type="ECO:0000313" key="4">
    <source>
        <dbReference type="Proteomes" id="UP001620626"/>
    </source>
</evidence>
<feature type="signal peptide" evidence="2">
    <location>
        <begin position="1"/>
        <end position="17"/>
    </location>
</feature>
<evidence type="ECO:0000256" key="2">
    <source>
        <dbReference type="SAM" id="SignalP"/>
    </source>
</evidence>
<proteinExistence type="predicted"/>
<evidence type="ECO:0000256" key="1">
    <source>
        <dbReference type="SAM" id="MobiDB-lite"/>
    </source>
</evidence>
<gene>
    <name evidence="3" type="ORF">niasHT_025244</name>
</gene>
<comment type="caution">
    <text evidence="3">The sequence shown here is derived from an EMBL/GenBank/DDBJ whole genome shotgun (WGS) entry which is preliminary data.</text>
</comment>
<evidence type="ECO:0000313" key="3">
    <source>
        <dbReference type="EMBL" id="KAL3089754.1"/>
    </source>
</evidence>
<feature type="compositionally biased region" description="Basic residues" evidence="1">
    <location>
        <begin position="231"/>
        <end position="243"/>
    </location>
</feature>
<dbReference type="AlphaFoldDB" id="A0ABD2JGT7"/>
<accession>A0ABD2JGT7</accession>
<name>A0ABD2JGT7_9BILA</name>
<keyword evidence="4" id="KW-1185">Reference proteome</keyword>